<feature type="compositionally biased region" description="Basic and acidic residues" evidence="9">
    <location>
        <begin position="146"/>
        <end position="163"/>
    </location>
</feature>
<comment type="cofactor">
    <cofactor evidence="8">
        <name>Mg(2+)</name>
        <dbReference type="ChEBI" id="CHEBI:18420"/>
    </cofactor>
</comment>
<dbReference type="AlphaFoldDB" id="A0A6J4VF74"/>
<evidence type="ECO:0000256" key="8">
    <source>
        <dbReference type="HAMAP-Rule" id="MF_00101"/>
    </source>
</evidence>
<evidence type="ECO:0000256" key="1">
    <source>
        <dbReference type="ARBA" id="ARBA00022516"/>
    </source>
</evidence>
<keyword evidence="8" id="KW-0963">Cytoplasm</keyword>
<protein>
    <recommendedName>
        <fullName evidence="8">Holo-[acyl-carrier-protein] synthase</fullName>
        <shortName evidence="8">Holo-ACP synthase</shortName>
        <ecNumber evidence="8">2.7.8.7</ecNumber>
    </recommendedName>
    <alternativeName>
        <fullName evidence="8">4'-phosphopantetheinyl transferase AcpS</fullName>
    </alternativeName>
</protein>
<evidence type="ECO:0000256" key="5">
    <source>
        <dbReference type="ARBA" id="ARBA00022842"/>
    </source>
</evidence>
<dbReference type="InterPro" id="IPR002582">
    <property type="entry name" value="ACPS"/>
</dbReference>
<comment type="subcellular location">
    <subcellularLocation>
        <location evidence="8">Cytoplasm</location>
    </subcellularLocation>
</comment>
<dbReference type="InterPro" id="IPR037143">
    <property type="entry name" value="4-PPantetheinyl_Trfase_dom_sf"/>
</dbReference>
<evidence type="ECO:0000256" key="4">
    <source>
        <dbReference type="ARBA" id="ARBA00022832"/>
    </source>
</evidence>
<dbReference type="NCBIfam" id="TIGR00516">
    <property type="entry name" value="acpS"/>
    <property type="match status" value="1"/>
</dbReference>
<dbReference type="Gene3D" id="3.90.470.20">
    <property type="entry name" value="4'-phosphopantetheinyl transferase domain"/>
    <property type="match status" value="1"/>
</dbReference>
<dbReference type="InterPro" id="IPR008278">
    <property type="entry name" value="4-PPantetheinyl_Trfase_dom"/>
</dbReference>
<evidence type="ECO:0000256" key="6">
    <source>
        <dbReference type="ARBA" id="ARBA00023098"/>
    </source>
</evidence>
<dbReference type="GO" id="GO:0000287">
    <property type="term" value="F:magnesium ion binding"/>
    <property type="evidence" value="ECO:0007669"/>
    <property type="project" value="UniProtKB-UniRule"/>
</dbReference>
<proteinExistence type="inferred from homology"/>
<dbReference type="EMBL" id="CADCWL010000197">
    <property type="protein sequence ID" value="CAA9576870.1"/>
    <property type="molecule type" value="Genomic_DNA"/>
</dbReference>
<keyword evidence="2 8" id="KW-0808">Transferase</keyword>
<evidence type="ECO:0000256" key="2">
    <source>
        <dbReference type="ARBA" id="ARBA00022679"/>
    </source>
</evidence>
<dbReference type="SUPFAM" id="SSF56214">
    <property type="entry name" value="4'-phosphopantetheinyl transferase"/>
    <property type="match status" value="1"/>
</dbReference>
<keyword evidence="5 8" id="KW-0460">Magnesium</keyword>
<dbReference type="NCBIfam" id="TIGR00556">
    <property type="entry name" value="pantethn_trn"/>
    <property type="match status" value="1"/>
</dbReference>
<dbReference type="GO" id="GO:0008897">
    <property type="term" value="F:holo-[acyl-carrier-protein] synthase activity"/>
    <property type="evidence" value="ECO:0007669"/>
    <property type="project" value="UniProtKB-UniRule"/>
</dbReference>
<dbReference type="InterPro" id="IPR004568">
    <property type="entry name" value="Ppantetheine-prot_Trfase_dom"/>
</dbReference>
<feature type="binding site" evidence="8">
    <location>
        <position position="26"/>
    </location>
    <ligand>
        <name>Mg(2+)</name>
        <dbReference type="ChEBI" id="CHEBI:18420"/>
    </ligand>
</feature>
<comment type="function">
    <text evidence="8">Transfers the 4'-phosphopantetheine moiety from coenzyme A to a Ser of acyl-carrier-protein.</text>
</comment>
<dbReference type="EC" id="2.7.8.7" evidence="8"/>
<evidence type="ECO:0000256" key="7">
    <source>
        <dbReference type="ARBA" id="ARBA00023160"/>
    </source>
</evidence>
<reference evidence="11" key="1">
    <citation type="submission" date="2020-02" db="EMBL/GenBank/DDBJ databases">
        <authorList>
            <person name="Meier V. D."/>
        </authorList>
    </citation>
    <scope>NUCLEOTIDE SEQUENCE</scope>
    <source>
        <strain evidence="11">AVDCRST_MAG19</strain>
    </source>
</reference>
<keyword evidence="7 8" id="KW-0275">Fatty acid biosynthesis</keyword>
<organism evidence="11">
    <name type="scientific">uncultured Thermomicrobiales bacterium</name>
    <dbReference type="NCBI Taxonomy" id="1645740"/>
    <lineage>
        <taxon>Bacteria</taxon>
        <taxon>Pseudomonadati</taxon>
        <taxon>Thermomicrobiota</taxon>
        <taxon>Thermomicrobia</taxon>
        <taxon>Thermomicrobiales</taxon>
        <taxon>environmental samples</taxon>
    </lineage>
</organism>
<feature type="region of interest" description="Disordered" evidence="9">
    <location>
        <begin position="142"/>
        <end position="163"/>
    </location>
</feature>
<dbReference type="GO" id="GO:0005737">
    <property type="term" value="C:cytoplasm"/>
    <property type="evidence" value="ECO:0007669"/>
    <property type="project" value="UniProtKB-SubCell"/>
</dbReference>
<keyword evidence="4 8" id="KW-0276">Fatty acid metabolism</keyword>
<feature type="domain" description="4'-phosphopantetheinyl transferase" evidence="10">
    <location>
        <begin position="24"/>
        <end position="115"/>
    </location>
</feature>
<dbReference type="Pfam" id="PF01648">
    <property type="entry name" value="ACPS"/>
    <property type="match status" value="1"/>
</dbReference>
<evidence type="ECO:0000256" key="3">
    <source>
        <dbReference type="ARBA" id="ARBA00022723"/>
    </source>
</evidence>
<evidence type="ECO:0000259" key="10">
    <source>
        <dbReference type="Pfam" id="PF01648"/>
    </source>
</evidence>
<keyword evidence="3 8" id="KW-0479">Metal-binding</keyword>
<evidence type="ECO:0000256" key="9">
    <source>
        <dbReference type="SAM" id="MobiDB-lite"/>
    </source>
</evidence>
<gene>
    <name evidence="8" type="primary">acpS</name>
    <name evidence="11" type="ORF">AVDCRST_MAG19-3486</name>
</gene>
<comment type="catalytic activity">
    <reaction evidence="8">
        <text>apo-[ACP] + CoA = holo-[ACP] + adenosine 3',5'-bisphosphate + H(+)</text>
        <dbReference type="Rhea" id="RHEA:12068"/>
        <dbReference type="Rhea" id="RHEA-COMP:9685"/>
        <dbReference type="Rhea" id="RHEA-COMP:9690"/>
        <dbReference type="ChEBI" id="CHEBI:15378"/>
        <dbReference type="ChEBI" id="CHEBI:29999"/>
        <dbReference type="ChEBI" id="CHEBI:57287"/>
        <dbReference type="ChEBI" id="CHEBI:58343"/>
        <dbReference type="ChEBI" id="CHEBI:64479"/>
        <dbReference type="EC" id="2.7.8.7"/>
    </reaction>
</comment>
<dbReference type="HAMAP" id="MF_00101">
    <property type="entry name" value="AcpS"/>
    <property type="match status" value="1"/>
</dbReference>
<accession>A0A6J4VF74</accession>
<name>A0A6J4VF74_9BACT</name>
<feature type="binding site" evidence="8">
    <location>
        <position position="72"/>
    </location>
    <ligand>
        <name>Mg(2+)</name>
        <dbReference type="ChEBI" id="CHEBI:18420"/>
    </ligand>
</feature>
<sequence length="163" mass="17908">MDGGGEGRYAPEFDPERVGGVAAGVDIIEVDRIARALADFGERFLRRVYTERERERYASRVPELAARFAAKEATSKALGTGIRGIKWREMEILSNRRGKPVLILHGAAADRAAALGLVAFDVSLTHSRTEAMAFVVALRGRPAPGDQERSTKADERSAGERRW</sequence>
<keyword evidence="6 8" id="KW-0443">Lipid metabolism</keyword>
<evidence type="ECO:0000313" key="11">
    <source>
        <dbReference type="EMBL" id="CAA9576870.1"/>
    </source>
</evidence>
<comment type="similarity">
    <text evidence="8">Belongs to the P-Pant transferase superfamily. AcpS family.</text>
</comment>
<keyword evidence="1 8" id="KW-0444">Lipid biosynthesis</keyword>
<dbReference type="GO" id="GO:0006633">
    <property type="term" value="P:fatty acid biosynthetic process"/>
    <property type="evidence" value="ECO:0007669"/>
    <property type="project" value="UniProtKB-UniRule"/>
</dbReference>